<dbReference type="AlphaFoldDB" id="A0A0N8NTR4"/>
<sequence>MIDSLDEYRKMLEELCMLFIQALDDLKAKGMISEAEYIEHTETKRRFLENIN</sequence>
<comment type="caution">
    <text evidence="1">The sequence shown here is derived from an EMBL/GenBank/DDBJ whole genome shotgun (WGS) entry which is preliminary data.</text>
</comment>
<dbReference type="Proteomes" id="UP000050326">
    <property type="component" value="Unassembled WGS sequence"/>
</dbReference>
<name>A0A0N8NTR4_9CLOT</name>
<accession>A0A0N8NTR4</accession>
<protein>
    <submittedName>
        <fullName evidence="1">Uncharacterized protein</fullName>
    </submittedName>
</protein>
<proteinExistence type="predicted"/>
<gene>
    <name evidence="1" type="ORF">OXPF_07930</name>
</gene>
<evidence type="ECO:0000313" key="2">
    <source>
        <dbReference type="Proteomes" id="UP000050326"/>
    </source>
</evidence>
<reference evidence="1 2" key="1">
    <citation type="submission" date="2015-09" db="EMBL/GenBank/DDBJ databases">
        <title>Genome sequence of Oxobacter pfennigii DSM 3222.</title>
        <authorList>
            <person name="Poehlein A."/>
            <person name="Bengelsdorf F.R."/>
            <person name="Schiel-Bengelsdorf B."/>
            <person name="Duerre P."/>
            <person name="Daniel R."/>
        </authorList>
    </citation>
    <scope>NUCLEOTIDE SEQUENCE [LARGE SCALE GENOMIC DNA]</scope>
    <source>
        <strain evidence="1 2">DSM 3222</strain>
    </source>
</reference>
<dbReference type="OrthoDB" id="1957870at2"/>
<keyword evidence="2" id="KW-1185">Reference proteome</keyword>
<evidence type="ECO:0000313" key="1">
    <source>
        <dbReference type="EMBL" id="KPU45560.1"/>
    </source>
</evidence>
<organism evidence="1 2">
    <name type="scientific">Oxobacter pfennigii</name>
    <dbReference type="NCBI Taxonomy" id="36849"/>
    <lineage>
        <taxon>Bacteria</taxon>
        <taxon>Bacillati</taxon>
        <taxon>Bacillota</taxon>
        <taxon>Clostridia</taxon>
        <taxon>Eubacteriales</taxon>
        <taxon>Clostridiaceae</taxon>
        <taxon>Oxobacter</taxon>
    </lineage>
</organism>
<dbReference type="EMBL" id="LKET01000021">
    <property type="protein sequence ID" value="KPU45560.1"/>
    <property type="molecule type" value="Genomic_DNA"/>
</dbReference>
<dbReference type="RefSeq" id="WP_160317144.1">
    <property type="nucleotide sequence ID" value="NZ_LKET01000021.1"/>
</dbReference>